<proteinExistence type="predicted"/>
<dbReference type="InterPro" id="IPR036259">
    <property type="entry name" value="MFS_trans_sf"/>
</dbReference>
<dbReference type="InterPro" id="IPR050382">
    <property type="entry name" value="MFS_Na/Anion_cotransporter"/>
</dbReference>
<feature type="transmembrane region" description="Helical" evidence="5">
    <location>
        <begin position="177"/>
        <end position="196"/>
    </location>
</feature>
<feature type="transmembrane region" description="Helical" evidence="5">
    <location>
        <begin position="270"/>
        <end position="290"/>
    </location>
</feature>
<dbReference type="InterPro" id="IPR011701">
    <property type="entry name" value="MFS"/>
</dbReference>
<evidence type="ECO:0000313" key="8">
    <source>
        <dbReference type="RefSeq" id="XP_017779299.1"/>
    </source>
</evidence>
<dbReference type="Pfam" id="PF07690">
    <property type="entry name" value="MFS_1"/>
    <property type="match status" value="1"/>
</dbReference>
<feature type="transmembrane region" description="Helical" evidence="5">
    <location>
        <begin position="440"/>
        <end position="460"/>
    </location>
</feature>
<feature type="transmembrane region" description="Helical" evidence="5">
    <location>
        <begin position="372"/>
        <end position="392"/>
    </location>
</feature>
<protein>
    <submittedName>
        <fullName evidence="8">Sialin-like</fullName>
    </submittedName>
</protein>
<feature type="transmembrane region" description="Helical" evidence="5">
    <location>
        <begin position="150"/>
        <end position="171"/>
    </location>
</feature>
<accession>A0ABM1MXJ9</accession>
<feature type="transmembrane region" description="Helical" evidence="5">
    <location>
        <begin position="12"/>
        <end position="41"/>
    </location>
</feature>
<feature type="transmembrane region" description="Helical" evidence="5">
    <location>
        <begin position="343"/>
        <end position="366"/>
    </location>
</feature>
<evidence type="ECO:0000256" key="5">
    <source>
        <dbReference type="SAM" id="Phobius"/>
    </source>
</evidence>
<dbReference type="RefSeq" id="XP_017779299.1">
    <property type="nucleotide sequence ID" value="XM_017923810.1"/>
</dbReference>
<feature type="domain" description="Major facilitator superfamily (MFS) profile" evidence="6">
    <location>
        <begin position="11"/>
        <end position="464"/>
    </location>
</feature>
<dbReference type="Gene3D" id="1.20.1250.20">
    <property type="entry name" value="MFS general substrate transporter like domains"/>
    <property type="match status" value="2"/>
</dbReference>
<keyword evidence="3 5" id="KW-1133">Transmembrane helix</keyword>
<keyword evidence="2 5" id="KW-0812">Transmembrane</keyword>
<evidence type="ECO:0000313" key="7">
    <source>
        <dbReference type="Proteomes" id="UP000695000"/>
    </source>
</evidence>
<dbReference type="Proteomes" id="UP000695000">
    <property type="component" value="Unplaced"/>
</dbReference>
<evidence type="ECO:0000256" key="2">
    <source>
        <dbReference type="ARBA" id="ARBA00022692"/>
    </source>
</evidence>
<sequence length="476" mass="52745">MEERRKCYIPMRVVLAINVFTATLMSYMMRVNLSIIIIAMVKPTGLSKRISDSECIDAGNSSANTANVSLLDVGLFLYGERYAWDQTSQGYILGGYFYGYVLTSFPGGIIAEYIGPYQTVGVTTLISAALTACTPFIASLHFSVILVNRMLLGALAGVVFPALQCLIARWVPPVEKGIFIGCLLGGTFGTVITWPLLSEVIMRMGWTWAFYVSGLLPGLWCIFWYLTVSNYPDQHRCIDEREKNYIQEAVSSNIAKKKAIPPYKAMFMSFPFWALVFLQFGNLWGLYLLLTIGPKFISEILGFDIRKSGFLSALPHLTRLVSGFIFGAIGDYIRKRGKLSVTFVRKFFVLFSHMLPSVFLFLITMVGCNRMWAVAFMSLALGFNGAATITNLQNAQDLAPNFAGTIYGIINMTGNMAGFLAPLIAGYVTQENNGLSEWHIVFWLGASIYMGCAIIFSFFGSGDVQPWNKKPDAGET</sequence>
<comment type="subcellular location">
    <subcellularLocation>
        <location evidence="1">Membrane</location>
        <topology evidence="1">Multi-pass membrane protein</topology>
    </subcellularLocation>
</comment>
<evidence type="ECO:0000259" key="6">
    <source>
        <dbReference type="PROSITE" id="PS50850"/>
    </source>
</evidence>
<feature type="transmembrane region" description="Helical" evidence="5">
    <location>
        <begin position="117"/>
        <end position="138"/>
    </location>
</feature>
<gene>
    <name evidence="8" type="primary">LOC108564712</name>
</gene>
<feature type="transmembrane region" description="Helical" evidence="5">
    <location>
        <begin position="404"/>
        <end position="428"/>
    </location>
</feature>
<feature type="transmembrane region" description="Helical" evidence="5">
    <location>
        <begin position="208"/>
        <end position="226"/>
    </location>
</feature>
<keyword evidence="7" id="KW-1185">Reference proteome</keyword>
<evidence type="ECO:0000256" key="3">
    <source>
        <dbReference type="ARBA" id="ARBA00022989"/>
    </source>
</evidence>
<reference evidence="8" key="1">
    <citation type="submission" date="2025-08" db="UniProtKB">
        <authorList>
            <consortium name="RefSeq"/>
        </authorList>
    </citation>
    <scope>IDENTIFICATION</scope>
    <source>
        <tissue evidence="8">Whole Larva</tissue>
    </source>
</reference>
<keyword evidence="4 5" id="KW-0472">Membrane</keyword>
<evidence type="ECO:0000256" key="1">
    <source>
        <dbReference type="ARBA" id="ARBA00004141"/>
    </source>
</evidence>
<feature type="transmembrane region" description="Helical" evidence="5">
    <location>
        <begin position="91"/>
        <end position="111"/>
    </location>
</feature>
<dbReference type="PANTHER" id="PTHR11662:SF336">
    <property type="entry name" value="LP19554P"/>
    <property type="match status" value="1"/>
</dbReference>
<dbReference type="PANTHER" id="PTHR11662">
    <property type="entry name" value="SOLUTE CARRIER FAMILY 17"/>
    <property type="match status" value="1"/>
</dbReference>
<evidence type="ECO:0000256" key="4">
    <source>
        <dbReference type="ARBA" id="ARBA00023136"/>
    </source>
</evidence>
<dbReference type="SUPFAM" id="SSF103473">
    <property type="entry name" value="MFS general substrate transporter"/>
    <property type="match status" value="1"/>
</dbReference>
<dbReference type="GeneID" id="108564712"/>
<dbReference type="PROSITE" id="PS50850">
    <property type="entry name" value="MFS"/>
    <property type="match status" value="1"/>
</dbReference>
<dbReference type="InterPro" id="IPR020846">
    <property type="entry name" value="MFS_dom"/>
</dbReference>
<name>A0ABM1MXJ9_NICVS</name>
<organism evidence="7 8">
    <name type="scientific">Nicrophorus vespilloides</name>
    <name type="common">Boreal carrion beetle</name>
    <dbReference type="NCBI Taxonomy" id="110193"/>
    <lineage>
        <taxon>Eukaryota</taxon>
        <taxon>Metazoa</taxon>
        <taxon>Ecdysozoa</taxon>
        <taxon>Arthropoda</taxon>
        <taxon>Hexapoda</taxon>
        <taxon>Insecta</taxon>
        <taxon>Pterygota</taxon>
        <taxon>Neoptera</taxon>
        <taxon>Endopterygota</taxon>
        <taxon>Coleoptera</taxon>
        <taxon>Polyphaga</taxon>
        <taxon>Staphyliniformia</taxon>
        <taxon>Silphidae</taxon>
        <taxon>Nicrophorinae</taxon>
        <taxon>Nicrophorus</taxon>
    </lineage>
</organism>